<dbReference type="InterPro" id="IPR013078">
    <property type="entry name" value="His_Pase_superF_clade-1"/>
</dbReference>
<feature type="active site" description="Proton donor/acceptor" evidence="5">
    <location>
        <position position="142"/>
    </location>
</feature>
<feature type="binding site" evidence="6">
    <location>
        <begin position="32"/>
        <end position="39"/>
    </location>
    <ligand>
        <name>substrate</name>
    </ligand>
</feature>
<dbReference type="EMBL" id="BEYU01000040">
    <property type="protein sequence ID" value="GBG28379.1"/>
    <property type="molecule type" value="Genomic_DNA"/>
</dbReference>
<dbReference type="InterPro" id="IPR001345">
    <property type="entry name" value="PG/BPGM_mutase_AS"/>
</dbReference>
<evidence type="ECO:0000256" key="2">
    <source>
        <dbReference type="ARBA" id="ARBA00012028"/>
    </source>
</evidence>
<comment type="caution">
    <text evidence="9">The sequence shown here is derived from an EMBL/GenBank/DDBJ whole genome shotgun (WGS) entry which is preliminary data.</text>
</comment>
<evidence type="ECO:0000256" key="1">
    <source>
        <dbReference type="ARBA" id="ARBA00006717"/>
    </source>
</evidence>
<comment type="similarity">
    <text evidence="1">Belongs to the phosphoglycerate mutase family. BPG-dependent PGAM subfamily.</text>
</comment>
<dbReference type="FunCoup" id="A0A2R5GDJ7">
    <property type="interactions" value="70"/>
</dbReference>
<dbReference type="Pfam" id="PF00300">
    <property type="entry name" value="His_Phos_1"/>
    <property type="match status" value="2"/>
</dbReference>
<evidence type="ECO:0000256" key="7">
    <source>
        <dbReference type="PIRSR" id="PIRSR613078-3"/>
    </source>
</evidence>
<keyword evidence="3" id="KW-0324">Glycolysis</keyword>
<dbReference type="InterPro" id="IPR029033">
    <property type="entry name" value="His_PPase_superfam"/>
</dbReference>
<dbReference type="InParanoid" id="A0A2R5GDJ7"/>
<evidence type="ECO:0000256" key="4">
    <source>
        <dbReference type="ARBA" id="ARBA00023235"/>
    </source>
</evidence>
<dbReference type="PANTHER" id="PTHR11931">
    <property type="entry name" value="PHOSPHOGLYCERATE MUTASE"/>
    <property type="match status" value="1"/>
</dbReference>
<dbReference type="OrthoDB" id="354304at2759"/>
<evidence type="ECO:0000256" key="3">
    <source>
        <dbReference type="ARBA" id="ARBA00023152"/>
    </source>
</evidence>
<dbReference type="PROSITE" id="PS00175">
    <property type="entry name" value="PG_MUTASE"/>
    <property type="match status" value="1"/>
</dbReference>
<dbReference type="AlphaFoldDB" id="A0A2R5GDJ7"/>
<feature type="site" description="Transition state stabilizer" evidence="7">
    <location>
        <position position="214"/>
    </location>
</feature>
<dbReference type="SMART" id="SM00855">
    <property type="entry name" value="PGAM"/>
    <property type="match status" value="1"/>
</dbReference>
<dbReference type="GO" id="GO:0006096">
    <property type="term" value="P:glycolytic process"/>
    <property type="evidence" value="ECO:0007669"/>
    <property type="project" value="UniProtKB-KW"/>
</dbReference>
<dbReference type="InterPro" id="IPR005952">
    <property type="entry name" value="Phosphogly_mut1"/>
</dbReference>
<accession>A0A2R5GDJ7</accession>
<evidence type="ECO:0000256" key="6">
    <source>
        <dbReference type="PIRSR" id="PIRSR613078-2"/>
    </source>
</evidence>
<name>A0A2R5GDJ7_9STRA</name>
<dbReference type="SUPFAM" id="SSF53254">
    <property type="entry name" value="Phosphoglycerate mutase-like"/>
    <property type="match status" value="1"/>
</dbReference>
<evidence type="ECO:0000256" key="8">
    <source>
        <dbReference type="SAM" id="MobiDB-lite"/>
    </source>
</evidence>
<dbReference type="GO" id="GO:0004619">
    <property type="term" value="F:phosphoglycerate mutase activity"/>
    <property type="evidence" value="ECO:0007669"/>
    <property type="project" value="UniProtKB-EC"/>
</dbReference>
<keyword evidence="4" id="KW-0413">Isomerase</keyword>
<dbReference type="Gene3D" id="3.40.50.1240">
    <property type="entry name" value="Phosphoglycerate mutase-like"/>
    <property type="match status" value="1"/>
</dbReference>
<dbReference type="CDD" id="cd07067">
    <property type="entry name" value="HP_PGM_like"/>
    <property type="match status" value="1"/>
</dbReference>
<sequence>MPKAMSDAELGGSNDGDQDAVEKSHGLLILLRHGESMWNRSSEHPNRLWRYAGSNDVALSEQGIHEALEAGDRLAKIHIDVVFASCLSRAMNTCMIALAKHVSGLTPIIANREGSYAAGIDAVSKLPENTVVPIICSEKLNERCFGELQGMPSTEHLVRYKKEYLQEVRNKFDVRFPGPKGESTEDVFHRVVPYFEENILPLLREGKNVLLCSHGFSIRALIKYLDGMSDEEFNLEMRKEKRDPENCKLLAATGVPLLYRFDRFAEDGLHPKKIGAIDRAYELAHTCAPY</sequence>
<gene>
    <name evidence="9" type="ORF">FCC1311_046022</name>
</gene>
<protein>
    <recommendedName>
        <fullName evidence="2">phosphoglycerate mutase (2,3-diphosphoglycerate-dependent)</fullName>
        <ecNumber evidence="2">5.4.2.11</ecNumber>
    </recommendedName>
</protein>
<keyword evidence="10" id="KW-1185">Reference proteome</keyword>
<proteinExistence type="inferred from homology"/>
<organism evidence="9 10">
    <name type="scientific">Hondaea fermentalgiana</name>
    <dbReference type="NCBI Taxonomy" id="2315210"/>
    <lineage>
        <taxon>Eukaryota</taxon>
        <taxon>Sar</taxon>
        <taxon>Stramenopiles</taxon>
        <taxon>Bigyra</taxon>
        <taxon>Labyrinthulomycetes</taxon>
        <taxon>Thraustochytrida</taxon>
        <taxon>Thraustochytriidae</taxon>
        <taxon>Hondaea</taxon>
    </lineage>
</organism>
<feature type="binding site" evidence="6">
    <location>
        <position position="89"/>
    </location>
    <ligand>
        <name>substrate</name>
    </ligand>
</feature>
<feature type="active site" description="Tele-phosphohistidine intermediate" evidence="5">
    <location>
        <position position="33"/>
    </location>
</feature>
<reference evidence="9 10" key="1">
    <citation type="submission" date="2017-12" db="EMBL/GenBank/DDBJ databases">
        <title>Sequencing, de novo assembly and annotation of complete genome of a new Thraustochytrid species, strain FCC1311.</title>
        <authorList>
            <person name="Sedici K."/>
            <person name="Godart F."/>
            <person name="Aiese Cigliano R."/>
            <person name="Sanseverino W."/>
            <person name="Barakat M."/>
            <person name="Ortet P."/>
            <person name="Marechal E."/>
            <person name="Cagnac O."/>
            <person name="Amato A."/>
        </authorList>
    </citation>
    <scope>NUCLEOTIDE SEQUENCE [LARGE SCALE GENOMIC DNA]</scope>
</reference>
<dbReference type="EC" id="5.4.2.11" evidence="2"/>
<dbReference type="Proteomes" id="UP000241890">
    <property type="component" value="Unassembled WGS sequence"/>
</dbReference>
<evidence type="ECO:0000313" key="9">
    <source>
        <dbReference type="EMBL" id="GBG28379.1"/>
    </source>
</evidence>
<evidence type="ECO:0000313" key="10">
    <source>
        <dbReference type="Proteomes" id="UP000241890"/>
    </source>
</evidence>
<evidence type="ECO:0000256" key="5">
    <source>
        <dbReference type="PIRSR" id="PIRSR613078-1"/>
    </source>
</evidence>
<feature type="region of interest" description="Disordered" evidence="8">
    <location>
        <begin position="1"/>
        <end position="20"/>
    </location>
</feature>